<dbReference type="InterPro" id="IPR001279">
    <property type="entry name" value="Metallo-B-lactamas"/>
</dbReference>
<dbReference type="Proteomes" id="UP000032611">
    <property type="component" value="Chromosome"/>
</dbReference>
<dbReference type="HOGENOM" id="CLU_089253_1_0_5"/>
<dbReference type="InterPro" id="IPR036866">
    <property type="entry name" value="RibonucZ/Hydroxyglut_hydro"/>
</dbReference>
<dbReference type="Pfam" id="PF00753">
    <property type="entry name" value="Lactamase_B"/>
    <property type="match status" value="1"/>
</dbReference>
<accession>A0A0D5LVJ1</accession>
<proteinExistence type="predicted"/>
<dbReference type="EMBL" id="CP010803">
    <property type="protein sequence ID" value="AJY47965.1"/>
    <property type="molecule type" value="Genomic_DNA"/>
</dbReference>
<dbReference type="PANTHER" id="PTHR42773:SF1">
    <property type="entry name" value="METALLO-BETA-LACTAMASE FAMILY PROTEIN"/>
    <property type="match status" value="1"/>
</dbReference>
<reference evidence="2 3" key="1">
    <citation type="journal article" date="2015" name="Genome Announc.">
        <title>Complete genome sequence of Martelella endophytica YC6887, which has antifungal activity associated with a halophyte.</title>
        <authorList>
            <person name="Khan A."/>
            <person name="Khan H."/>
            <person name="Chung E.J."/>
            <person name="Hossain M.T."/>
            <person name="Chung Y.R."/>
        </authorList>
    </citation>
    <scope>NUCLEOTIDE SEQUENCE [LARGE SCALE GENOMIC DNA]</scope>
    <source>
        <strain evidence="2">YC6887</strain>
    </source>
</reference>
<dbReference type="KEGG" id="mey:TM49_05835"/>
<name>A0A0D5LVJ1_MAREN</name>
<dbReference type="STRING" id="1486262.TM49_05835"/>
<dbReference type="SMART" id="SM00849">
    <property type="entry name" value="Lactamase_B"/>
    <property type="match status" value="1"/>
</dbReference>
<dbReference type="PATRIC" id="fig|1486262.3.peg.1196"/>
<evidence type="ECO:0000313" key="2">
    <source>
        <dbReference type="EMBL" id="AJY47965.1"/>
    </source>
</evidence>
<gene>
    <name evidence="2" type="ORF">TM49_05835</name>
</gene>
<sequence length="210" mass="22611">MQSTVSGLSGTPTAPLPFLGGVVVRAFVLQRPQGNTIVYNAPGISEAADEIRGLGRPERLLLNHHHEAMYGAPSLDVPVFIHEADRAGVDLPIAGTFSERHMIDDDLEVIPTPGHTPGATMFLWDNGAHRFLFSGDSLWVQGSEWKAVLLGDSDRAAYLDSLALLKAVDFDVLVPWGVEVGEPYGYAVTREEAAANLDKIIARLKAGENA</sequence>
<dbReference type="SUPFAM" id="SSF56281">
    <property type="entry name" value="Metallo-hydrolase/oxidoreductase"/>
    <property type="match status" value="1"/>
</dbReference>
<dbReference type="Gene3D" id="3.60.15.10">
    <property type="entry name" value="Ribonuclease Z/Hydroxyacylglutathione hydrolase-like"/>
    <property type="match status" value="1"/>
</dbReference>
<organism evidence="2 3">
    <name type="scientific">Martelella endophytica</name>
    <dbReference type="NCBI Taxonomy" id="1486262"/>
    <lineage>
        <taxon>Bacteria</taxon>
        <taxon>Pseudomonadati</taxon>
        <taxon>Pseudomonadota</taxon>
        <taxon>Alphaproteobacteria</taxon>
        <taxon>Hyphomicrobiales</taxon>
        <taxon>Aurantimonadaceae</taxon>
        <taxon>Martelella</taxon>
    </lineage>
</organism>
<feature type="domain" description="Metallo-beta-lactamase" evidence="1">
    <location>
        <begin position="23"/>
        <end position="176"/>
    </location>
</feature>
<evidence type="ECO:0000259" key="1">
    <source>
        <dbReference type="SMART" id="SM00849"/>
    </source>
</evidence>
<keyword evidence="3" id="KW-1185">Reference proteome</keyword>
<dbReference type="AlphaFoldDB" id="A0A0D5LVJ1"/>
<protein>
    <submittedName>
        <fullName evidence="2">Metallo-beta-lactamase</fullName>
    </submittedName>
</protein>
<evidence type="ECO:0000313" key="3">
    <source>
        <dbReference type="Proteomes" id="UP000032611"/>
    </source>
</evidence>
<dbReference type="PANTHER" id="PTHR42773">
    <property type="entry name" value="METALLO-BETA-LACTAMASE-RELATED"/>
    <property type="match status" value="1"/>
</dbReference>